<dbReference type="GO" id="GO:0015171">
    <property type="term" value="F:amino acid transmembrane transporter activity"/>
    <property type="evidence" value="ECO:0007669"/>
    <property type="project" value="TreeGrafter"/>
</dbReference>
<feature type="transmembrane region" description="Helical" evidence="6">
    <location>
        <begin position="65"/>
        <end position="87"/>
    </location>
</feature>
<name>A0A6A9USU0_9ACTN</name>
<proteinExistence type="predicted"/>
<evidence type="ECO:0000313" key="7">
    <source>
        <dbReference type="EMBL" id="MVA74795.1"/>
    </source>
</evidence>
<accession>A0A6A9USU0</accession>
<organism evidence="7 8">
    <name type="scientific">Auraticoccus cholistanensis</name>
    <dbReference type="NCBI Taxonomy" id="2656650"/>
    <lineage>
        <taxon>Bacteria</taxon>
        <taxon>Bacillati</taxon>
        <taxon>Actinomycetota</taxon>
        <taxon>Actinomycetes</taxon>
        <taxon>Propionibacteriales</taxon>
        <taxon>Propionibacteriaceae</taxon>
        <taxon>Auraticoccus</taxon>
    </lineage>
</organism>
<comment type="subcellular location">
    <subcellularLocation>
        <location evidence="1">Cell membrane</location>
        <topology evidence="1">Multi-pass membrane protein</topology>
    </subcellularLocation>
</comment>
<dbReference type="EMBL" id="WPCU01000003">
    <property type="protein sequence ID" value="MVA74795.1"/>
    <property type="molecule type" value="Genomic_DNA"/>
</dbReference>
<evidence type="ECO:0000256" key="4">
    <source>
        <dbReference type="ARBA" id="ARBA00022989"/>
    </source>
</evidence>
<dbReference type="AlphaFoldDB" id="A0A6A9USU0"/>
<evidence type="ECO:0000256" key="3">
    <source>
        <dbReference type="ARBA" id="ARBA00022692"/>
    </source>
</evidence>
<evidence type="ECO:0000256" key="6">
    <source>
        <dbReference type="SAM" id="Phobius"/>
    </source>
</evidence>
<evidence type="ECO:0000256" key="1">
    <source>
        <dbReference type="ARBA" id="ARBA00004651"/>
    </source>
</evidence>
<feature type="transmembrane region" description="Helical" evidence="6">
    <location>
        <begin position="135"/>
        <end position="158"/>
    </location>
</feature>
<feature type="transmembrane region" description="Helical" evidence="6">
    <location>
        <begin position="27"/>
        <end position="53"/>
    </location>
</feature>
<evidence type="ECO:0000313" key="8">
    <source>
        <dbReference type="Proteomes" id="UP000435304"/>
    </source>
</evidence>
<feature type="transmembrane region" description="Helical" evidence="6">
    <location>
        <begin position="203"/>
        <end position="224"/>
    </location>
</feature>
<gene>
    <name evidence="7" type="ORF">GC722_01915</name>
</gene>
<feature type="transmembrane region" description="Helical" evidence="6">
    <location>
        <begin position="93"/>
        <end position="114"/>
    </location>
</feature>
<dbReference type="InterPro" id="IPR001123">
    <property type="entry name" value="LeuE-type"/>
</dbReference>
<keyword evidence="8" id="KW-1185">Reference proteome</keyword>
<comment type="caution">
    <text evidence="7">The sequence shown here is derived from an EMBL/GenBank/DDBJ whole genome shotgun (WGS) entry which is preliminary data.</text>
</comment>
<feature type="transmembrane region" description="Helical" evidence="6">
    <location>
        <begin position="170"/>
        <end position="191"/>
    </location>
</feature>
<evidence type="ECO:0000256" key="2">
    <source>
        <dbReference type="ARBA" id="ARBA00022475"/>
    </source>
</evidence>
<keyword evidence="2" id="KW-1003">Cell membrane</keyword>
<evidence type="ECO:0000256" key="5">
    <source>
        <dbReference type="ARBA" id="ARBA00023136"/>
    </source>
</evidence>
<sequence length="225" mass="23688">MKQRFSNVRFFRSTAEQGGPSLVAVDLLSVVLTGFLSGAALIVAIGAQNAFVLRQGLRREHVLPVVLLCTGADVVLMSAGAAGLGVLVEAAPWFATAARVAGGLFLLGYALLALRRAVRPGVLVARSEGAGSRRTALLTAAALTFLNPHVYLDTVVLLGALANGHGDRRWWFVLGSATASAVWFSALGAGAHRLSRWLDRPRAWRVIDVVIGVTMLVLGVTLLLG</sequence>
<keyword evidence="5 6" id="KW-0472">Membrane</keyword>
<reference evidence="7 8" key="1">
    <citation type="submission" date="2019-12" db="EMBL/GenBank/DDBJ databases">
        <title>Auraticoccus cholistani sp. nov., an actinomycete isolated from soil of Cholistan desert.</title>
        <authorList>
            <person name="Cheema M.T."/>
        </authorList>
    </citation>
    <scope>NUCLEOTIDE SEQUENCE [LARGE SCALE GENOMIC DNA]</scope>
    <source>
        <strain evidence="7 8">F435</strain>
    </source>
</reference>
<dbReference type="GO" id="GO:0005886">
    <property type="term" value="C:plasma membrane"/>
    <property type="evidence" value="ECO:0007669"/>
    <property type="project" value="UniProtKB-SubCell"/>
</dbReference>
<keyword evidence="3 6" id="KW-0812">Transmembrane</keyword>
<dbReference type="Pfam" id="PF01810">
    <property type="entry name" value="LysE"/>
    <property type="match status" value="1"/>
</dbReference>
<dbReference type="Proteomes" id="UP000435304">
    <property type="component" value="Unassembled WGS sequence"/>
</dbReference>
<dbReference type="PANTHER" id="PTHR30086:SF20">
    <property type="entry name" value="ARGININE EXPORTER PROTEIN ARGO-RELATED"/>
    <property type="match status" value="1"/>
</dbReference>
<dbReference type="PANTHER" id="PTHR30086">
    <property type="entry name" value="ARGININE EXPORTER PROTEIN ARGO"/>
    <property type="match status" value="1"/>
</dbReference>
<keyword evidence="4 6" id="KW-1133">Transmembrane helix</keyword>
<protein>
    <submittedName>
        <fullName evidence="7">Amino acid transporter</fullName>
    </submittedName>
</protein>